<feature type="domain" description="Leucine-binding protein" evidence="5">
    <location>
        <begin position="49"/>
        <end position="388"/>
    </location>
</feature>
<evidence type="ECO:0000313" key="6">
    <source>
        <dbReference type="EMBL" id="BCO08390.1"/>
    </source>
</evidence>
<keyword evidence="4" id="KW-0029">Amino-acid transport</keyword>
<dbReference type="PANTHER" id="PTHR47235">
    <property type="entry name" value="BLR6548 PROTEIN"/>
    <property type="match status" value="1"/>
</dbReference>
<keyword evidence="3" id="KW-0732">Signal</keyword>
<evidence type="ECO:0000313" key="7">
    <source>
        <dbReference type="Proteomes" id="UP001063350"/>
    </source>
</evidence>
<dbReference type="KEGG" id="ddu:GF1_07660"/>
<dbReference type="SUPFAM" id="SSF53822">
    <property type="entry name" value="Periplasmic binding protein-like I"/>
    <property type="match status" value="1"/>
</dbReference>
<dbReference type="EMBL" id="AP024233">
    <property type="protein sequence ID" value="BCO08390.1"/>
    <property type="molecule type" value="Genomic_DNA"/>
</dbReference>
<comment type="similarity">
    <text evidence="1">Belongs to the leucine-binding protein family.</text>
</comment>
<evidence type="ECO:0000259" key="5">
    <source>
        <dbReference type="Pfam" id="PF13458"/>
    </source>
</evidence>
<keyword evidence="7" id="KW-1185">Reference proteome</keyword>
<sequence length="401" mass="44975">MWHTVLNQKKAPGKRARHYRAWLLAGLLFLSLATMAMARTGDSLPPLVLGQSCALSGPAKNLGLEMRAGLQAALAEINDEGGIRGRNIVLLSRDDGYEPDRAIRNTLELIQSDQVFLLIGEVGTPTSKAVIPIVEQYRIPFFAPFTGAELLRTPFRRYVINVRASYYQEMEKLVSYLTDQKKISRIACFYQNDSYGFDGLKGIEQALRRRGMELVSRGSYERNTIAVMGGLREIYRAEPEAVILVGTYAACAEFIKLSKARNKSARIFANISFVGTESLKQVLGPHGDQVIVSQVVPYPWDIRIPLIRQYRNAMHKYQRDYPIGFITLEGYIAGKLFAAIARAVPGELTREKFIDTMEKIGRFDLGGVVLDFGPTDHQGMESIYLTTIYPAIQKVQDGERR</sequence>
<dbReference type="PRINTS" id="PR00337">
    <property type="entry name" value="LEUILEVALBP"/>
</dbReference>
<dbReference type="Proteomes" id="UP001063350">
    <property type="component" value="Chromosome"/>
</dbReference>
<keyword evidence="2" id="KW-0813">Transport</keyword>
<dbReference type="AlphaFoldDB" id="A0A915U9H7"/>
<dbReference type="CDD" id="cd19978">
    <property type="entry name" value="PBP1_ABC_ligand_binding-like"/>
    <property type="match status" value="1"/>
</dbReference>
<gene>
    <name evidence="6" type="ORF">GF1_07660</name>
</gene>
<dbReference type="RefSeq" id="WP_267928290.1">
    <property type="nucleotide sequence ID" value="NZ_AP024233.1"/>
</dbReference>
<evidence type="ECO:0000256" key="2">
    <source>
        <dbReference type="ARBA" id="ARBA00022448"/>
    </source>
</evidence>
<dbReference type="PANTHER" id="PTHR47235:SF1">
    <property type="entry name" value="BLR6548 PROTEIN"/>
    <property type="match status" value="1"/>
</dbReference>
<dbReference type="Pfam" id="PF13458">
    <property type="entry name" value="Peripla_BP_6"/>
    <property type="match status" value="1"/>
</dbReference>
<accession>A0A915U9H7</accession>
<protein>
    <submittedName>
        <fullName evidence="6">ABC transporter substrate-binding protein</fullName>
    </submittedName>
</protein>
<dbReference type="GO" id="GO:0006865">
    <property type="term" value="P:amino acid transport"/>
    <property type="evidence" value="ECO:0007669"/>
    <property type="project" value="UniProtKB-KW"/>
</dbReference>
<evidence type="ECO:0000256" key="4">
    <source>
        <dbReference type="ARBA" id="ARBA00022970"/>
    </source>
</evidence>
<evidence type="ECO:0000256" key="3">
    <source>
        <dbReference type="ARBA" id="ARBA00022729"/>
    </source>
</evidence>
<proteinExistence type="inferred from homology"/>
<dbReference type="InterPro" id="IPR000709">
    <property type="entry name" value="Leu_Ile_Val-bd"/>
</dbReference>
<name>A0A915U9H7_9BACT</name>
<reference evidence="6" key="1">
    <citation type="submission" date="2020-12" db="EMBL/GenBank/DDBJ databases">
        <title>Desulfobium dissulfuricans gen. nov., sp. nov., a novel mesophilic, sulfate-reducing bacterium isolated from a deep-sea hydrothermal vent.</title>
        <authorList>
            <person name="Hashimoto Y."/>
            <person name="Tame A."/>
            <person name="Sawayama S."/>
            <person name="Miyazaki J."/>
            <person name="Takai K."/>
            <person name="Nakagawa S."/>
        </authorList>
    </citation>
    <scope>NUCLEOTIDE SEQUENCE</scope>
    <source>
        <strain evidence="6">GF1</strain>
    </source>
</reference>
<evidence type="ECO:0000256" key="1">
    <source>
        <dbReference type="ARBA" id="ARBA00010062"/>
    </source>
</evidence>
<dbReference type="InterPro" id="IPR028082">
    <property type="entry name" value="Peripla_BP_I"/>
</dbReference>
<organism evidence="6 7">
    <name type="scientific">Desulfolithobacter dissulfuricans</name>
    <dbReference type="NCBI Taxonomy" id="2795293"/>
    <lineage>
        <taxon>Bacteria</taxon>
        <taxon>Pseudomonadati</taxon>
        <taxon>Thermodesulfobacteriota</taxon>
        <taxon>Desulfobulbia</taxon>
        <taxon>Desulfobulbales</taxon>
        <taxon>Desulfobulbaceae</taxon>
        <taxon>Desulfolithobacter</taxon>
    </lineage>
</organism>
<dbReference type="Gene3D" id="3.40.50.2300">
    <property type="match status" value="2"/>
</dbReference>
<dbReference type="InterPro" id="IPR028081">
    <property type="entry name" value="Leu-bd"/>
</dbReference>